<dbReference type="Pfam" id="PF01593">
    <property type="entry name" value="Amino_oxidase"/>
    <property type="match status" value="1"/>
</dbReference>
<dbReference type="Gene3D" id="3.50.50.60">
    <property type="entry name" value="FAD/NAD(P)-binding domain"/>
    <property type="match status" value="1"/>
</dbReference>
<evidence type="ECO:0000259" key="1">
    <source>
        <dbReference type="Pfam" id="PF01593"/>
    </source>
</evidence>
<dbReference type="GO" id="GO:0016491">
    <property type="term" value="F:oxidoreductase activity"/>
    <property type="evidence" value="ECO:0007669"/>
    <property type="project" value="InterPro"/>
</dbReference>
<dbReference type="InterPro" id="IPR036188">
    <property type="entry name" value="FAD/NAD-bd_sf"/>
</dbReference>
<dbReference type="OrthoDB" id="9767561at2"/>
<evidence type="ECO:0000313" key="3">
    <source>
        <dbReference type="Proteomes" id="UP000294535"/>
    </source>
</evidence>
<proteinExistence type="predicted"/>
<reference evidence="2 3" key="1">
    <citation type="submission" date="2019-03" db="EMBL/GenBank/DDBJ databases">
        <title>Genomic Encyclopedia of Type Strains, Phase III (KMG-III): the genomes of soil and plant-associated and newly described type strains.</title>
        <authorList>
            <person name="Whitman W."/>
        </authorList>
    </citation>
    <scope>NUCLEOTIDE SEQUENCE [LARGE SCALE GENOMIC DNA]</scope>
    <source>
        <strain evidence="2 3">CECT 8446</strain>
    </source>
</reference>
<dbReference type="EMBL" id="SNYF01000005">
    <property type="protein sequence ID" value="TDQ18772.1"/>
    <property type="molecule type" value="Genomic_DNA"/>
</dbReference>
<sequence length="414" mass="46435">MKERIYIVGAGISGLIAALELEKAGYSPIILESNSTVGGRMKTDEKDGFLLDHGFQVLNTAYPEAKKYLDYEALHLKTFDPGAVIFNGKESYMISDPIRNPLKIVGMAFSQVGTLLDKVKMFSLTQELKKKSLQDIFNSPSVPTLQYLEDYGFSKQIIHNFFKPFFRGIFLEKHLNTSSRMFEFVFKMFALGKAAVPEKGMGEIPKMLRKQLSTTQIYFDSPVKEIFGNEIELENGEKLEADRIIVAVQPDRIMKQLQGQFGKPHSVINLYFSLQRSFIARPMIGLVTGEGLVNNIVFMNDVSSAYSINGRALLSVTVLESELSSEELIPKVKEELQSISGVNAEYFQFVHSYTISYALPKVDDMKYEVPITETKITDKVYLAGDYLLNGSINAAMTSGRIAAEAVIHSFMQTH</sequence>
<organism evidence="2 3">
    <name type="scientific">Algoriphagus boseongensis</name>
    <dbReference type="NCBI Taxonomy" id="1442587"/>
    <lineage>
        <taxon>Bacteria</taxon>
        <taxon>Pseudomonadati</taxon>
        <taxon>Bacteroidota</taxon>
        <taxon>Cytophagia</taxon>
        <taxon>Cytophagales</taxon>
        <taxon>Cyclobacteriaceae</taxon>
        <taxon>Algoriphagus</taxon>
    </lineage>
</organism>
<dbReference type="PANTHER" id="PTHR42841">
    <property type="entry name" value="AMINE OXIDASE"/>
    <property type="match status" value="1"/>
</dbReference>
<comment type="caution">
    <text evidence="2">The sequence shown here is derived from an EMBL/GenBank/DDBJ whole genome shotgun (WGS) entry which is preliminary data.</text>
</comment>
<evidence type="ECO:0000313" key="2">
    <source>
        <dbReference type="EMBL" id="TDQ18772.1"/>
    </source>
</evidence>
<accession>A0A4R6TA28</accession>
<keyword evidence="3" id="KW-1185">Reference proteome</keyword>
<feature type="domain" description="Amine oxidase" evidence="1">
    <location>
        <begin position="12"/>
        <end position="407"/>
    </location>
</feature>
<protein>
    <submittedName>
        <fullName evidence="2">Protoporphyrinogen oxidase</fullName>
    </submittedName>
</protein>
<dbReference type="AlphaFoldDB" id="A0A4R6TA28"/>
<dbReference type="RefSeq" id="WP_133552479.1">
    <property type="nucleotide sequence ID" value="NZ_SNYF01000005.1"/>
</dbReference>
<gene>
    <name evidence="2" type="ORF">DFQ04_0580</name>
</gene>
<dbReference type="SUPFAM" id="SSF51905">
    <property type="entry name" value="FAD/NAD(P)-binding domain"/>
    <property type="match status" value="1"/>
</dbReference>
<dbReference type="Proteomes" id="UP000294535">
    <property type="component" value="Unassembled WGS sequence"/>
</dbReference>
<dbReference type="InterPro" id="IPR002937">
    <property type="entry name" value="Amino_oxidase"/>
</dbReference>
<name>A0A4R6TA28_9BACT</name>